<evidence type="ECO:0000313" key="4">
    <source>
        <dbReference type="Proteomes" id="UP000325957"/>
    </source>
</evidence>
<gene>
    <name evidence="3" type="ORF">FCK90_07935</name>
</gene>
<dbReference type="EMBL" id="SZWF01000007">
    <property type="protein sequence ID" value="KAA9394384.1"/>
    <property type="molecule type" value="Genomic_DNA"/>
</dbReference>
<name>A0A5J5KXK3_9MICC</name>
<dbReference type="PANTHER" id="PTHR11803">
    <property type="entry name" value="2-IMINOBUTANOATE/2-IMINOPROPANOATE DEAMINASE RIDA"/>
    <property type="match status" value="1"/>
</dbReference>
<reference evidence="3 4" key="1">
    <citation type="submission" date="2019-05" db="EMBL/GenBank/DDBJ databases">
        <title>Kocuria coralli sp. nov., a novel actinobacterium isolated from coral reef seawater.</title>
        <authorList>
            <person name="Li J."/>
        </authorList>
    </citation>
    <scope>NUCLEOTIDE SEQUENCE [LARGE SCALE GENOMIC DNA]</scope>
    <source>
        <strain evidence="3 4">SCSIO 13007</strain>
    </source>
</reference>
<protein>
    <recommendedName>
        <fullName evidence="5">RidA family protein</fullName>
    </recommendedName>
</protein>
<feature type="compositionally biased region" description="Low complexity" evidence="1">
    <location>
        <begin position="33"/>
        <end position="55"/>
    </location>
</feature>
<evidence type="ECO:0000256" key="1">
    <source>
        <dbReference type="SAM" id="MobiDB-lite"/>
    </source>
</evidence>
<feature type="region of interest" description="Disordered" evidence="1">
    <location>
        <begin position="33"/>
        <end position="59"/>
    </location>
</feature>
<keyword evidence="2" id="KW-0732">Signal</keyword>
<sequence length="235" mass="24569">MNHTTTFLSRRGTAAIAIAGVIVLAASGCANSDGDSADAAETSASAESTTSSGAAFDSQVDDSNDEALLADSVVIPSDTALFKTAGIGPSALNEDAPEGDPMSFVDPELLVDGELPDGMTVTEAQGLQVIGKLRELLQAQGLDVQDVATMRVFLQGEDGEEPDFAGWNRAYQQYFANTSMASGEALQIERGTSGVTTEPTVVNPTRPTRFALGIAYLPVDGWLVEVEVDAVYDEE</sequence>
<evidence type="ECO:0000256" key="2">
    <source>
        <dbReference type="SAM" id="SignalP"/>
    </source>
</evidence>
<comment type="caution">
    <text evidence="3">The sequence shown here is derived from an EMBL/GenBank/DDBJ whole genome shotgun (WGS) entry which is preliminary data.</text>
</comment>
<dbReference type="InterPro" id="IPR006175">
    <property type="entry name" value="YjgF/YER057c/UK114"/>
</dbReference>
<dbReference type="Proteomes" id="UP000325957">
    <property type="component" value="Unassembled WGS sequence"/>
</dbReference>
<dbReference type="OrthoDB" id="9803101at2"/>
<evidence type="ECO:0000313" key="3">
    <source>
        <dbReference type="EMBL" id="KAA9394384.1"/>
    </source>
</evidence>
<dbReference type="GO" id="GO:0019239">
    <property type="term" value="F:deaminase activity"/>
    <property type="evidence" value="ECO:0007669"/>
    <property type="project" value="TreeGrafter"/>
</dbReference>
<dbReference type="RefSeq" id="WP_158033755.1">
    <property type="nucleotide sequence ID" value="NZ_ML708616.1"/>
</dbReference>
<proteinExistence type="predicted"/>
<feature type="chain" id="PRO_5039193583" description="RidA family protein" evidence="2">
    <location>
        <begin position="33"/>
        <end position="235"/>
    </location>
</feature>
<feature type="signal peptide" evidence="2">
    <location>
        <begin position="1"/>
        <end position="32"/>
    </location>
</feature>
<organism evidence="3 4">
    <name type="scientific">Kocuria coralli</name>
    <dbReference type="NCBI Taxonomy" id="1461025"/>
    <lineage>
        <taxon>Bacteria</taxon>
        <taxon>Bacillati</taxon>
        <taxon>Actinomycetota</taxon>
        <taxon>Actinomycetes</taxon>
        <taxon>Micrococcales</taxon>
        <taxon>Micrococcaceae</taxon>
        <taxon>Kocuria</taxon>
    </lineage>
</organism>
<dbReference type="PANTHER" id="PTHR11803:SF59">
    <property type="entry name" value="ENDORIBONUCLEASE"/>
    <property type="match status" value="1"/>
</dbReference>
<dbReference type="Pfam" id="PF01042">
    <property type="entry name" value="Ribonuc_L-PSP"/>
    <property type="match status" value="1"/>
</dbReference>
<keyword evidence="4" id="KW-1185">Reference proteome</keyword>
<dbReference type="GO" id="GO:0005829">
    <property type="term" value="C:cytosol"/>
    <property type="evidence" value="ECO:0007669"/>
    <property type="project" value="TreeGrafter"/>
</dbReference>
<dbReference type="InterPro" id="IPR035959">
    <property type="entry name" value="RutC-like_sf"/>
</dbReference>
<dbReference type="Gene3D" id="3.30.1330.40">
    <property type="entry name" value="RutC-like"/>
    <property type="match status" value="1"/>
</dbReference>
<evidence type="ECO:0008006" key="5">
    <source>
        <dbReference type="Google" id="ProtNLM"/>
    </source>
</evidence>
<dbReference type="SUPFAM" id="SSF55298">
    <property type="entry name" value="YjgF-like"/>
    <property type="match status" value="1"/>
</dbReference>
<accession>A0A5J5KXK3</accession>
<dbReference type="AlphaFoldDB" id="A0A5J5KXK3"/>